<keyword evidence="2 5" id="KW-0575">Peroxidase</keyword>
<evidence type="ECO:0000256" key="6">
    <source>
        <dbReference type="SAM" id="SignalP"/>
    </source>
</evidence>
<dbReference type="InterPro" id="IPR029759">
    <property type="entry name" value="GPX_AS"/>
</dbReference>
<dbReference type="OrthoDB" id="9789406at2"/>
<dbReference type="GO" id="GO:0004601">
    <property type="term" value="F:peroxidase activity"/>
    <property type="evidence" value="ECO:0007669"/>
    <property type="project" value="UniProtKB-KW"/>
</dbReference>
<dbReference type="Proteomes" id="UP000216035">
    <property type="component" value="Unassembled WGS sequence"/>
</dbReference>
<organism evidence="7 8">
    <name type="scientific">Flavobacterium aurantiibacter</name>
    <dbReference type="NCBI Taxonomy" id="2023067"/>
    <lineage>
        <taxon>Bacteria</taxon>
        <taxon>Pseudomonadati</taxon>
        <taxon>Bacteroidota</taxon>
        <taxon>Flavobacteriia</taxon>
        <taxon>Flavobacteriales</taxon>
        <taxon>Flavobacteriaceae</taxon>
        <taxon>Flavobacterium</taxon>
    </lineage>
</organism>
<dbReference type="RefSeq" id="WP_094485866.1">
    <property type="nucleotide sequence ID" value="NZ_NOXX01000181.1"/>
</dbReference>
<evidence type="ECO:0000313" key="7">
    <source>
        <dbReference type="EMBL" id="OYQ45455.1"/>
    </source>
</evidence>
<dbReference type="CDD" id="cd00340">
    <property type="entry name" value="GSH_Peroxidase"/>
    <property type="match status" value="1"/>
</dbReference>
<dbReference type="PROSITE" id="PS00460">
    <property type="entry name" value="GLUTATHIONE_PEROXID_1"/>
    <property type="match status" value="1"/>
</dbReference>
<dbReference type="AlphaFoldDB" id="A0A255ZX12"/>
<evidence type="ECO:0000256" key="5">
    <source>
        <dbReference type="RuleBase" id="RU000499"/>
    </source>
</evidence>
<proteinExistence type="inferred from homology"/>
<evidence type="ECO:0000313" key="8">
    <source>
        <dbReference type="Proteomes" id="UP000216035"/>
    </source>
</evidence>
<dbReference type="SUPFAM" id="SSF52833">
    <property type="entry name" value="Thioredoxin-like"/>
    <property type="match status" value="1"/>
</dbReference>
<sequence>MKNLFICCAAALMFSCNNSAQQTASAVSVPTSNQQIKASMNFYDIKVNDINGNSFDFSQLKGKKVLLVNTASECGFTPQYAELEKLYKQYGGDTFVVIAVPSNDFGGQEPGSASEIKSFCSVKYGIDFPIMEKMVTKGAGQSPLYQWLTSKEKNGVKDSTVMWNFHKFFIDEKGNLVTDFSSSVSPLDSRIVDLIKA</sequence>
<gene>
    <name evidence="7" type="ORF">CHX27_06045</name>
</gene>
<feature type="active site" evidence="4">
    <location>
        <position position="74"/>
    </location>
</feature>
<accession>A0A255ZX12</accession>
<name>A0A255ZX12_9FLAO</name>
<comment type="similarity">
    <text evidence="1 5">Belongs to the glutathione peroxidase family.</text>
</comment>
<dbReference type="Gene3D" id="3.40.30.10">
    <property type="entry name" value="Glutaredoxin"/>
    <property type="match status" value="1"/>
</dbReference>
<evidence type="ECO:0000256" key="2">
    <source>
        <dbReference type="ARBA" id="ARBA00022559"/>
    </source>
</evidence>
<keyword evidence="6" id="KW-0732">Signal</keyword>
<dbReference type="PIRSF" id="PIRSF000303">
    <property type="entry name" value="Glutathion_perox"/>
    <property type="match status" value="1"/>
</dbReference>
<dbReference type="PROSITE" id="PS51257">
    <property type="entry name" value="PROKAR_LIPOPROTEIN"/>
    <property type="match status" value="1"/>
</dbReference>
<reference evidence="7 8" key="1">
    <citation type="submission" date="2017-07" db="EMBL/GenBank/DDBJ databases">
        <title>Flavobacterium cyanobacteriorum sp. nov., isolated from cyanobacterial aggregates in a eutrophic lake.</title>
        <authorList>
            <person name="Cai H."/>
        </authorList>
    </citation>
    <scope>NUCLEOTIDE SEQUENCE [LARGE SCALE GENOMIC DNA]</scope>
    <source>
        <strain evidence="7 8">TH167</strain>
    </source>
</reference>
<dbReference type="InterPro" id="IPR036249">
    <property type="entry name" value="Thioredoxin-like_sf"/>
</dbReference>
<evidence type="ECO:0000256" key="3">
    <source>
        <dbReference type="ARBA" id="ARBA00023002"/>
    </source>
</evidence>
<comment type="caution">
    <text evidence="7">The sequence shown here is derived from an EMBL/GenBank/DDBJ whole genome shotgun (WGS) entry which is preliminary data.</text>
</comment>
<dbReference type="EMBL" id="NOXX01000181">
    <property type="protein sequence ID" value="OYQ45455.1"/>
    <property type="molecule type" value="Genomic_DNA"/>
</dbReference>
<evidence type="ECO:0000256" key="4">
    <source>
        <dbReference type="PIRSR" id="PIRSR000303-1"/>
    </source>
</evidence>
<dbReference type="PROSITE" id="PS51355">
    <property type="entry name" value="GLUTATHIONE_PEROXID_3"/>
    <property type="match status" value="1"/>
</dbReference>
<protein>
    <recommendedName>
        <fullName evidence="5">Glutathione peroxidase</fullName>
    </recommendedName>
</protein>
<feature type="chain" id="PRO_5012242703" description="Glutathione peroxidase" evidence="6">
    <location>
        <begin position="21"/>
        <end position="197"/>
    </location>
</feature>
<dbReference type="GO" id="GO:0006979">
    <property type="term" value="P:response to oxidative stress"/>
    <property type="evidence" value="ECO:0007669"/>
    <property type="project" value="InterPro"/>
</dbReference>
<dbReference type="PRINTS" id="PR01011">
    <property type="entry name" value="GLUTPROXDASE"/>
</dbReference>
<feature type="signal peptide" evidence="6">
    <location>
        <begin position="1"/>
        <end position="20"/>
    </location>
</feature>
<dbReference type="PANTHER" id="PTHR11592:SF78">
    <property type="entry name" value="GLUTATHIONE PEROXIDASE"/>
    <property type="match status" value="1"/>
</dbReference>
<evidence type="ECO:0000256" key="1">
    <source>
        <dbReference type="ARBA" id="ARBA00006926"/>
    </source>
</evidence>
<keyword evidence="3 5" id="KW-0560">Oxidoreductase</keyword>
<dbReference type="Pfam" id="PF00255">
    <property type="entry name" value="GSHPx"/>
    <property type="match status" value="1"/>
</dbReference>
<dbReference type="InterPro" id="IPR000889">
    <property type="entry name" value="Glutathione_peroxidase"/>
</dbReference>
<keyword evidence="8" id="KW-1185">Reference proteome</keyword>
<dbReference type="PANTHER" id="PTHR11592">
    <property type="entry name" value="GLUTATHIONE PEROXIDASE"/>
    <property type="match status" value="1"/>
</dbReference>